<dbReference type="AlphaFoldDB" id="A0A1Q2YCH8"/>
<dbReference type="PANTHER" id="PTHR39142">
    <property type="entry name" value="MID1P"/>
    <property type="match status" value="1"/>
</dbReference>
<dbReference type="EMBL" id="BDGI01000025">
    <property type="protein sequence ID" value="GAV27198.1"/>
    <property type="molecule type" value="Genomic_DNA"/>
</dbReference>
<reference evidence="1 2" key="1">
    <citation type="submission" date="2016-08" db="EMBL/GenBank/DDBJ databases">
        <title>Whole genome shotgun sequence of Pichia membranifaciens KS47-1.</title>
        <authorList>
            <person name="Konishi M."/>
            <person name="Ishida M."/>
            <person name="Arakawa T."/>
            <person name="Kato Y."/>
            <person name="Horiuchi J."/>
        </authorList>
    </citation>
    <scope>NUCLEOTIDE SEQUENCE [LARGE SCALE GENOMIC DNA]</scope>
    <source>
        <strain evidence="1 2">KS47-1</strain>
    </source>
</reference>
<proteinExistence type="predicted"/>
<dbReference type="InterPro" id="IPR024338">
    <property type="entry name" value="MID1/Yam8"/>
</dbReference>
<dbReference type="Proteomes" id="UP000186136">
    <property type="component" value="Unassembled WGS sequence"/>
</dbReference>
<gene>
    <name evidence="1" type="ORF">PMKS-000662</name>
</gene>
<organism evidence="1 2">
    <name type="scientific">Pichia membranifaciens</name>
    <dbReference type="NCBI Taxonomy" id="4926"/>
    <lineage>
        <taxon>Eukaryota</taxon>
        <taxon>Fungi</taxon>
        <taxon>Dikarya</taxon>
        <taxon>Ascomycota</taxon>
        <taxon>Saccharomycotina</taxon>
        <taxon>Pichiomycetes</taxon>
        <taxon>Pichiales</taxon>
        <taxon>Pichiaceae</taxon>
        <taxon>Pichia</taxon>
    </lineage>
</organism>
<keyword evidence="2" id="KW-1185">Reference proteome</keyword>
<evidence type="ECO:0000313" key="2">
    <source>
        <dbReference type="Proteomes" id="UP000186136"/>
    </source>
</evidence>
<dbReference type="GO" id="GO:0005262">
    <property type="term" value="F:calcium channel activity"/>
    <property type="evidence" value="ECO:0007669"/>
    <property type="project" value="InterPro"/>
</dbReference>
<name>A0A1Q2YCH8_9ASCO</name>
<dbReference type="OrthoDB" id="5405745at2759"/>
<evidence type="ECO:0008006" key="3">
    <source>
        <dbReference type="Google" id="ProtNLM"/>
    </source>
</evidence>
<protein>
    <recommendedName>
        <fullName evidence="3">FZ domain-containing protein</fullName>
    </recommendedName>
</protein>
<accession>A0A1Q2YCH8</accession>
<sequence>MALLYRISNINLVSLQFHFLSILFILASRAWAVELMEIDATIALGSNFHKFDANPDDPPIVEPEPHELSGPIEFDNMTNLAESVPVKDSVNYSTLVAYKFEPDLDSEWTHSYQILVYISASLCGLPDTWDTDLSENGLTLYYTFNETVAQSTDTNEMTAIKFRNGYAEGLAEMQMQVNVSEYTLYMLVIPDSCAECTSDSSWVYEFAVSQKNLLFLYDVEPFISVVDVDYDTVIFEAGRINFGKNRSYGMYIFEDGSYIPTSLNQSWCAISESTGYGTRIEIQENTTESTRNEFLVSGLEISKHYSAVLVVTFTDIPYGGGVFKQFEFTMSTSKACKLAYSLDFCNEVAYAVPVSTEFYQGGESWEQLMAAYDNYSQSLYTPFEYAMQQIPCDTELSARYSPIRTCDDCKYSYKQWLCSVTIPRCISPSHAGPQNMAYDAGLGRNHFIEQTINPPLPYAEVLPCLNMCEAIVRDCPSDFGFACPQSADLVQLSYGDPNFDDPDQTTEDGVSVTSDLFGYVQTYRACNFMGEQNVQNTTSAA</sequence>
<comment type="caution">
    <text evidence="1">The sequence shown here is derived from an EMBL/GenBank/DDBJ whole genome shotgun (WGS) entry which is preliminary data.</text>
</comment>
<dbReference type="GO" id="GO:0098703">
    <property type="term" value="P:calcium ion import across plasma membrane"/>
    <property type="evidence" value="ECO:0007669"/>
    <property type="project" value="InterPro"/>
</dbReference>
<dbReference type="Pfam" id="PF12929">
    <property type="entry name" value="Mid1"/>
    <property type="match status" value="1"/>
</dbReference>
<evidence type="ECO:0000313" key="1">
    <source>
        <dbReference type="EMBL" id="GAV27198.1"/>
    </source>
</evidence>
<dbReference type="PANTHER" id="PTHR39142:SF1">
    <property type="entry name" value="AEL197CP"/>
    <property type="match status" value="1"/>
</dbReference>